<comment type="caution">
    <text evidence="5">The sequence shown here is derived from an EMBL/GenBank/DDBJ whole genome shotgun (WGS) entry which is preliminary data.</text>
</comment>
<gene>
    <name evidence="5" type="ORF">PGLA2088_LOCUS47530</name>
</gene>
<feature type="compositionally biased region" description="Low complexity" evidence="4">
    <location>
        <begin position="26"/>
        <end position="46"/>
    </location>
</feature>
<dbReference type="PANTHER" id="PTHR24171:SF9">
    <property type="entry name" value="ANKYRIN REPEAT DOMAIN-CONTAINING PROTEIN 39"/>
    <property type="match status" value="1"/>
</dbReference>
<dbReference type="PROSITE" id="PS50088">
    <property type="entry name" value="ANK_REPEAT"/>
    <property type="match status" value="2"/>
</dbReference>
<organism evidence="5 6">
    <name type="scientific">Polarella glacialis</name>
    <name type="common">Dinoflagellate</name>
    <dbReference type="NCBI Taxonomy" id="89957"/>
    <lineage>
        <taxon>Eukaryota</taxon>
        <taxon>Sar</taxon>
        <taxon>Alveolata</taxon>
        <taxon>Dinophyceae</taxon>
        <taxon>Suessiales</taxon>
        <taxon>Suessiaceae</taxon>
        <taxon>Polarella</taxon>
    </lineage>
</organism>
<feature type="region of interest" description="Disordered" evidence="4">
    <location>
        <begin position="1"/>
        <end position="47"/>
    </location>
</feature>
<feature type="repeat" description="ANK" evidence="3">
    <location>
        <begin position="135"/>
        <end position="167"/>
    </location>
</feature>
<feature type="repeat" description="ANK" evidence="3">
    <location>
        <begin position="102"/>
        <end position="134"/>
    </location>
</feature>
<protein>
    <submittedName>
        <fullName evidence="5">Uncharacterized protein</fullName>
    </submittedName>
</protein>
<keyword evidence="1" id="KW-0677">Repeat</keyword>
<evidence type="ECO:0000256" key="2">
    <source>
        <dbReference type="ARBA" id="ARBA00023043"/>
    </source>
</evidence>
<accession>A0A813LPH4</accession>
<dbReference type="InterPro" id="IPR036770">
    <property type="entry name" value="Ankyrin_rpt-contain_sf"/>
</dbReference>
<evidence type="ECO:0000256" key="4">
    <source>
        <dbReference type="SAM" id="MobiDB-lite"/>
    </source>
</evidence>
<feature type="compositionally biased region" description="Polar residues" evidence="4">
    <location>
        <begin position="16"/>
        <end position="25"/>
    </location>
</feature>
<keyword evidence="2 3" id="KW-0040">ANK repeat</keyword>
<dbReference type="Pfam" id="PF12796">
    <property type="entry name" value="Ank_2"/>
    <property type="match status" value="1"/>
</dbReference>
<evidence type="ECO:0000256" key="3">
    <source>
        <dbReference type="PROSITE-ProRule" id="PRU00023"/>
    </source>
</evidence>
<evidence type="ECO:0000313" key="6">
    <source>
        <dbReference type="Proteomes" id="UP000626109"/>
    </source>
</evidence>
<dbReference type="Proteomes" id="UP000626109">
    <property type="component" value="Unassembled WGS sequence"/>
</dbReference>
<dbReference type="EMBL" id="CAJNNW010036485">
    <property type="protein sequence ID" value="CAE8734870.1"/>
    <property type="molecule type" value="Genomic_DNA"/>
</dbReference>
<dbReference type="PANTHER" id="PTHR24171">
    <property type="entry name" value="ANKYRIN REPEAT DOMAIN-CONTAINING PROTEIN 39-RELATED"/>
    <property type="match status" value="1"/>
</dbReference>
<evidence type="ECO:0000256" key="1">
    <source>
        <dbReference type="ARBA" id="ARBA00022737"/>
    </source>
</evidence>
<dbReference type="AlphaFoldDB" id="A0A813LPH4"/>
<dbReference type="Gene3D" id="1.25.40.20">
    <property type="entry name" value="Ankyrin repeat-containing domain"/>
    <property type="match status" value="1"/>
</dbReference>
<evidence type="ECO:0000313" key="5">
    <source>
        <dbReference type="EMBL" id="CAE8734870.1"/>
    </source>
</evidence>
<sequence length="197" mass="20817">MDRLVRLASHVVPEQGQRTTGSAYPNKTNTKPCSNNNNNSGHNKNSIGKALRLQPSAGEPREAAETASNKQLLAAAKTGDSASVEAALQCGADVNWKDSEFFLYTALHLAAAGGHVEACRLLLAAGAAIDPRSESDETPLLMAARASKAAVCDFLLLQGADAQARTNYRKNARSAQEFLDEMYEELGAPARCGLGSS</sequence>
<dbReference type="SUPFAM" id="SSF48403">
    <property type="entry name" value="Ankyrin repeat"/>
    <property type="match status" value="1"/>
</dbReference>
<proteinExistence type="predicted"/>
<reference evidence="5" key="1">
    <citation type="submission" date="2021-02" db="EMBL/GenBank/DDBJ databases">
        <authorList>
            <person name="Dougan E. K."/>
            <person name="Rhodes N."/>
            <person name="Thang M."/>
            <person name="Chan C."/>
        </authorList>
    </citation>
    <scope>NUCLEOTIDE SEQUENCE</scope>
</reference>
<dbReference type="PROSITE" id="PS50297">
    <property type="entry name" value="ANK_REP_REGION"/>
    <property type="match status" value="1"/>
</dbReference>
<dbReference type="InterPro" id="IPR002110">
    <property type="entry name" value="Ankyrin_rpt"/>
</dbReference>
<name>A0A813LPH4_POLGL</name>
<dbReference type="SMART" id="SM00248">
    <property type="entry name" value="ANK"/>
    <property type="match status" value="3"/>
</dbReference>